<dbReference type="GO" id="GO:0046872">
    <property type="term" value="F:metal ion binding"/>
    <property type="evidence" value="ECO:0007669"/>
    <property type="project" value="UniProtKB-KW"/>
</dbReference>
<dbReference type="Gene3D" id="3.55.40.20">
    <property type="entry name" value="Iron/manganese superoxide dismutase, C-terminal domain"/>
    <property type="match status" value="1"/>
</dbReference>
<dbReference type="SUPFAM" id="SSF46609">
    <property type="entry name" value="Fe,Mn superoxide dismutase (SOD), N-terminal domain"/>
    <property type="match status" value="1"/>
</dbReference>
<dbReference type="InterPro" id="IPR019833">
    <property type="entry name" value="Mn/Fe_SOD_BS"/>
</dbReference>
<evidence type="ECO:0000259" key="6">
    <source>
        <dbReference type="Pfam" id="PF00081"/>
    </source>
</evidence>
<dbReference type="Pfam" id="PF00081">
    <property type="entry name" value="Sod_Fe_N"/>
    <property type="match status" value="1"/>
</dbReference>
<dbReference type="EC" id="1.15.1.1" evidence="2"/>
<name>A0A1G8DSV4_9FLAO</name>
<dbReference type="PANTHER" id="PTHR43595:SF2">
    <property type="entry name" value="SMALL RIBOSOMAL SUBUNIT PROTEIN MS42"/>
    <property type="match status" value="1"/>
</dbReference>
<dbReference type="PRINTS" id="PR01703">
    <property type="entry name" value="MNSODISMTASE"/>
</dbReference>
<comment type="similarity">
    <text evidence="1">Belongs to the iron/manganese superoxide dismutase family.</text>
</comment>
<dbReference type="STRING" id="702745.SAMN05421818_10838"/>
<protein>
    <recommendedName>
        <fullName evidence="2">superoxide dismutase</fullName>
        <ecNumber evidence="2">1.15.1.1</ecNumber>
    </recommendedName>
</protein>
<dbReference type="RefSeq" id="WP_090407479.1">
    <property type="nucleotide sequence ID" value="NZ_FNDQ01000008.1"/>
</dbReference>
<dbReference type="InterPro" id="IPR001189">
    <property type="entry name" value="Mn/Fe_SOD"/>
</dbReference>
<dbReference type="GO" id="GO:0004784">
    <property type="term" value="F:superoxide dismutase activity"/>
    <property type="evidence" value="ECO:0007669"/>
    <property type="project" value="UniProtKB-EC"/>
</dbReference>
<dbReference type="InterPro" id="IPR036324">
    <property type="entry name" value="Mn/Fe_SOD_N_sf"/>
</dbReference>
<feature type="signal peptide" evidence="5">
    <location>
        <begin position="1"/>
        <end position="25"/>
    </location>
</feature>
<dbReference type="InterPro" id="IPR019831">
    <property type="entry name" value="Mn/Fe_SOD_N"/>
</dbReference>
<feature type="chain" id="PRO_5017404946" description="superoxide dismutase" evidence="5">
    <location>
        <begin position="26"/>
        <end position="263"/>
    </location>
</feature>
<dbReference type="AlphaFoldDB" id="A0A1G8DSV4"/>
<keyword evidence="4" id="KW-0560">Oxidoreductase</keyword>
<dbReference type="PROSITE" id="PS00088">
    <property type="entry name" value="SOD_MN"/>
    <property type="match status" value="1"/>
</dbReference>
<dbReference type="InterPro" id="IPR019832">
    <property type="entry name" value="Mn/Fe_SOD_C"/>
</dbReference>
<reference evidence="9" key="1">
    <citation type="submission" date="2016-10" db="EMBL/GenBank/DDBJ databases">
        <authorList>
            <person name="Varghese N."/>
            <person name="Submissions S."/>
        </authorList>
    </citation>
    <scope>NUCLEOTIDE SEQUENCE [LARGE SCALE GENOMIC DNA]</scope>
    <source>
        <strain evidence="9">DSM 23313</strain>
    </source>
</reference>
<evidence type="ECO:0000313" key="9">
    <source>
        <dbReference type="Proteomes" id="UP000243588"/>
    </source>
</evidence>
<accession>A0A1G8DSV4</accession>
<dbReference type="EMBL" id="FNDQ01000008">
    <property type="protein sequence ID" value="SDH60560.1"/>
    <property type="molecule type" value="Genomic_DNA"/>
</dbReference>
<feature type="domain" description="Manganese/iron superoxide dismutase C-terminal" evidence="7">
    <location>
        <begin position="150"/>
        <end position="251"/>
    </location>
</feature>
<dbReference type="PANTHER" id="PTHR43595">
    <property type="entry name" value="37S RIBOSOMAL PROTEIN S26, MITOCHONDRIAL"/>
    <property type="match status" value="1"/>
</dbReference>
<evidence type="ECO:0000256" key="5">
    <source>
        <dbReference type="SAM" id="SignalP"/>
    </source>
</evidence>
<dbReference type="Proteomes" id="UP000243588">
    <property type="component" value="Unassembled WGS sequence"/>
</dbReference>
<evidence type="ECO:0000313" key="8">
    <source>
        <dbReference type="EMBL" id="SDH60560.1"/>
    </source>
</evidence>
<evidence type="ECO:0000256" key="3">
    <source>
        <dbReference type="ARBA" id="ARBA00022723"/>
    </source>
</evidence>
<dbReference type="PROSITE" id="PS51257">
    <property type="entry name" value="PROKAR_LIPOPROTEIN"/>
    <property type="match status" value="1"/>
</dbReference>
<keyword evidence="3" id="KW-0479">Metal-binding</keyword>
<gene>
    <name evidence="8" type="ORF">SAMN05421818_10838</name>
</gene>
<evidence type="ECO:0000256" key="1">
    <source>
        <dbReference type="ARBA" id="ARBA00008714"/>
    </source>
</evidence>
<keyword evidence="9" id="KW-1185">Reference proteome</keyword>
<evidence type="ECO:0000259" key="7">
    <source>
        <dbReference type="Pfam" id="PF02777"/>
    </source>
</evidence>
<dbReference type="Gene3D" id="1.10.287.990">
    <property type="entry name" value="Fe,Mn superoxide dismutase (SOD) domain"/>
    <property type="match status" value="1"/>
</dbReference>
<evidence type="ECO:0000256" key="2">
    <source>
        <dbReference type="ARBA" id="ARBA00012682"/>
    </source>
</evidence>
<organism evidence="8 9">
    <name type="scientific">Myroides phaeus</name>
    <dbReference type="NCBI Taxonomy" id="702745"/>
    <lineage>
        <taxon>Bacteria</taxon>
        <taxon>Pseudomonadati</taxon>
        <taxon>Bacteroidota</taxon>
        <taxon>Flavobacteriia</taxon>
        <taxon>Flavobacteriales</taxon>
        <taxon>Flavobacteriaceae</taxon>
        <taxon>Myroides</taxon>
    </lineage>
</organism>
<sequence>MIKLKRNIAILFCSIFLLFTSCGHKNELVEVEIPEREAFNIQKSDFPDPATIKTKQGPFEMRGLPYNFNDFHVIAKAESAFIHFDKVHLDYANRLNTAVHGTPFEKDEITTLITRIDNRYANLKNFSGAYYNHNIFWQSINPKIESKPNEVLDKLIVESFGSMNELKSELINKGNALVGSGWLWLIILPNGKLSVVTTINNESPNMPELQLGKPLLGIDLWEHAYFETYKNDKKAYIETCFKYLNWEKVNKEFIVDVESTEVK</sequence>
<dbReference type="Pfam" id="PF02777">
    <property type="entry name" value="Sod_Fe_C"/>
    <property type="match status" value="1"/>
</dbReference>
<dbReference type="SUPFAM" id="SSF54719">
    <property type="entry name" value="Fe,Mn superoxide dismutase (SOD), C-terminal domain"/>
    <property type="match status" value="1"/>
</dbReference>
<evidence type="ECO:0000256" key="4">
    <source>
        <dbReference type="ARBA" id="ARBA00023002"/>
    </source>
</evidence>
<dbReference type="InterPro" id="IPR036314">
    <property type="entry name" value="SOD_C_sf"/>
</dbReference>
<keyword evidence="5" id="KW-0732">Signal</keyword>
<dbReference type="GO" id="GO:0005737">
    <property type="term" value="C:cytoplasm"/>
    <property type="evidence" value="ECO:0007669"/>
    <property type="project" value="TreeGrafter"/>
</dbReference>
<feature type="domain" description="Manganese/iron superoxide dismutase N-terminal" evidence="6">
    <location>
        <begin position="59"/>
        <end position="140"/>
    </location>
</feature>
<proteinExistence type="inferred from homology"/>